<organism evidence="1 2">
    <name type="scientific">Duganella dendranthematis</name>
    <dbReference type="NCBI Taxonomy" id="2728021"/>
    <lineage>
        <taxon>Bacteria</taxon>
        <taxon>Pseudomonadati</taxon>
        <taxon>Pseudomonadota</taxon>
        <taxon>Betaproteobacteria</taxon>
        <taxon>Burkholderiales</taxon>
        <taxon>Oxalobacteraceae</taxon>
        <taxon>Telluria group</taxon>
        <taxon>Duganella</taxon>
    </lineage>
</organism>
<dbReference type="EMBL" id="CP051684">
    <property type="protein sequence ID" value="QJD89338.1"/>
    <property type="molecule type" value="Genomic_DNA"/>
</dbReference>
<protein>
    <submittedName>
        <fullName evidence="1">Uncharacterized protein</fullName>
    </submittedName>
</protein>
<evidence type="ECO:0000313" key="2">
    <source>
        <dbReference type="Proteomes" id="UP000503117"/>
    </source>
</evidence>
<reference evidence="1 2" key="1">
    <citation type="submission" date="2020-04" db="EMBL/GenBank/DDBJ databases">
        <title>Genome sequencing of novel species.</title>
        <authorList>
            <person name="Heo J."/>
            <person name="Kim S.-J."/>
            <person name="Kim J.-S."/>
            <person name="Hong S.-B."/>
            <person name="Kwon S.-W."/>
        </authorList>
    </citation>
    <scope>NUCLEOTIDE SEQUENCE [LARGE SCALE GENOMIC DNA]</scope>
    <source>
        <strain evidence="1 2">AF9R3</strain>
    </source>
</reference>
<dbReference type="RefSeq" id="WP_169110927.1">
    <property type="nucleotide sequence ID" value="NZ_CP051684.1"/>
</dbReference>
<evidence type="ECO:0000313" key="1">
    <source>
        <dbReference type="EMBL" id="QJD89338.1"/>
    </source>
</evidence>
<gene>
    <name evidence="1" type="ORF">HH213_03975</name>
</gene>
<sequence>MKTLSPNTGLTRLYDFFNTTGLERLSGLDRSYFEGLSDNEKLEAWNFLKNNFPSSGDKIAGLFLLNARKALDLFKEQVVLPLEEDLYPEDRREMEENRMLMLRYIVALDKDEKYVDLMNTFAMSEFDNVRADFAEYLPVWGATIRSLEILKGMIFTETKTIPISSAIRKFMAIYGLDSSTDETRYKALYRALRLGNEREKIAAITQIESRT</sequence>
<proteinExistence type="predicted"/>
<accession>A0ABX6M4V9</accession>
<name>A0ABX6M4V9_9BURK</name>
<keyword evidence="2" id="KW-1185">Reference proteome</keyword>
<dbReference type="Proteomes" id="UP000503117">
    <property type="component" value="Chromosome"/>
</dbReference>